<dbReference type="OrthoDB" id="9769665at2"/>
<dbReference type="Gene3D" id="3.50.30.30">
    <property type="match status" value="1"/>
</dbReference>
<keyword evidence="15" id="KW-0482">Metalloprotease</keyword>
<dbReference type="GO" id="GO:0070573">
    <property type="term" value="F:metallodipeptidase activity"/>
    <property type="evidence" value="ECO:0007669"/>
    <property type="project" value="InterPro"/>
</dbReference>
<keyword evidence="10 21" id="KW-0732">Signal</keyword>
<organism evidence="23 24">
    <name type="scientific">Chitinophaga lutea</name>
    <dbReference type="NCBI Taxonomy" id="2488634"/>
    <lineage>
        <taxon>Bacteria</taxon>
        <taxon>Pseudomonadati</taxon>
        <taxon>Bacteroidota</taxon>
        <taxon>Chitinophagia</taxon>
        <taxon>Chitinophagales</taxon>
        <taxon>Chitinophagaceae</taxon>
        <taxon>Chitinophaga</taxon>
    </lineage>
</organism>
<evidence type="ECO:0000256" key="3">
    <source>
        <dbReference type="ARBA" id="ARBA00004555"/>
    </source>
</evidence>
<dbReference type="GO" id="GO:0005764">
    <property type="term" value="C:lysosome"/>
    <property type="evidence" value="ECO:0007669"/>
    <property type="project" value="UniProtKB-SubCell"/>
</dbReference>
<keyword evidence="18" id="KW-0458">Lysosome</keyword>
<evidence type="ECO:0000256" key="5">
    <source>
        <dbReference type="ARBA" id="ARBA00014116"/>
    </source>
</evidence>
<evidence type="ECO:0000256" key="18">
    <source>
        <dbReference type="ARBA" id="ARBA00023228"/>
    </source>
</evidence>
<keyword evidence="13" id="KW-0862">Zinc</keyword>
<feature type="signal peptide" evidence="21">
    <location>
        <begin position="1"/>
        <end position="19"/>
    </location>
</feature>
<evidence type="ECO:0000256" key="1">
    <source>
        <dbReference type="ARBA" id="ARBA00004240"/>
    </source>
</evidence>
<evidence type="ECO:0000256" key="13">
    <source>
        <dbReference type="ARBA" id="ARBA00022833"/>
    </source>
</evidence>
<reference evidence="23 24" key="1">
    <citation type="submission" date="2018-11" db="EMBL/GenBank/DDBJ databases">
        <title>Chitinophaga lutea sp.nov., isolate from arsenic contaminated soil.</title>
        <authorList>
            <person name="Zong Y."/>
        </authorList>
    </citation>
    <scope>NUCLEOTIDE SEQUENCE [LARGE SCALE GENOMIC DNA]</scope>
    <source>
        <strain evidence="23 24">ZY74</strain>
    </source>
</reference>
<keyword evidence="24" id="KW-1185">Reference proteome</keyword>
<comment type="subcellular location">
    <subcellularLocation>
        <location evidence="1">Endoplasmic reticulum</location>
    </subcellularLocation>
    <subcellularLocation>
        <location evidence="3">Golgi apparatus</location>
    </subcellularLocation>
    <subcellularLocation>
        <location evidence="2">Lysosome</location>
    </subcellularLocation>
    <subcellularLocation>
        <location evidence="4">Secreted</location>
    </subcellularLocation>
</comment>
<dbReference type="GO" id="GO:0004180">
    <property type="term" value="F:carboxypeptidase activity"/>
    <property type="evidence" value="ECO:0007669"/>
    <property type="project" value="UniProtKB-KW"/>
</dbReference>
<evidence type="ECO:0000256" key="7">
    <source>
        <dbReference type="ARBA" id="ARBA00022645"/>
    </source>
</evidence>
<evidence type="ECO:0000313" key="23">
    <source>
        <dbReference type="EMBL" id="RPE13018.1"/>
    </source>
</evidence>
<feature type="domain" description="Peptidase M28" evidence="22">
    <location>
        <begin position="259"/>
        <end position="438"/>
    </location>
</feature>
<evidence type="ECO:0000259" key="22">
    <source>
        <dbReference type="Pfam" id="PF04389"/>
    </source>
</evidence>
<dbReference type="SUPFAM" id="SSF53187">
    <property type="entry name" value="Zn-dependent exopeptidases"/>
    <property type="match status" value="1"/>
</dbReference>
<evidence type="ECO:0000256" key="9">
    <source>
        <dbReference type="ARBA" id="ARBA00022723"/>
    </source>
</evidence>
<evidence type="ECO:0000256" key="15">
    <source>
        <dbReference type="ARBA" id="ARBA00023049"/>
    </source>
</evidence>
<feature type="chain" id="PRO_5018314871" description="Carboxypeptidase Q" evidence="21">
    <location>
        <begin position="20"/>
        <end position="457"/>
    </location>
</feature>
<dbReference type="EMBL" id="RPDH01000001">
    <property type="protein sequence ID" value="RPE13018.1"/>
    <property type="molecule type" value="Genomic_DNA"/>
</dbReference>
<accession>A0A3N4PYI5</accession>
<dbReference type="Proteomes" id="UP000278351">
    <property type="component" value="Unassembled WGS sequence"/>
</dbReference>
<keyword evidence="16" id="KW-0865">Zymogen</keyword>
<dbReference type="Pfam" id="PF04389">
    <property type="entry name" value="Peptidase_M28"/>
    <property type="match status" value="1"/>
</dbReference>
<keyword evidence="17" id="KW-0325">Glycoprotein</keyword>
<comment type="subunit">
    <text evidence="19">Homodimer. The monomeric form is inactive while the homodimer is active.</text>
</comment>
<evidence type="ECO:0000256" key="11">
    <source>
        <dbReference type="ARBA" id="ARBA00022801"/>
    </source>
</evidence>
<keyword evidence="7" id="KW-0121">Carboxypeptidase</keyword>
<keyword evidence="14" id="KW-0333">Golgi apparatus</keyword>
<dbReference type="InterPro" id="IPR007484">
    <property type="entry name" value="Peptidase_M28"/>
</dbReference>
<keyword evidence="6" id="KW-0964">Secreted</keyword>
<keyword evidence="9" id="KW-0479">Metal-binding</keyword>
<evidence type="ECO:0000256" key="16">
    <source>
        <dbReference type="ARBA" id="ARBA00023145"/>
    </source>
</evidence>
<dbReference type="GO" id="GO:0046872">
    <property type="term" value="F:metal ion binding"/>
    <property type="evidence" value="ECO:0007669"/>
    <property type="project" value="UniProtKB-KW"/>
</dbReference>
<evidence type="ECO:0000256" key="20">
    <source>
        <dbReference type="ARBA" id="ARBA00033328"/>
    </source>
</evidence>
<evidence type="ECO:0000256" key="2">
    <source>
        <dbReference type="ARBA" id="ARBA00004371"/>
    </source>
</evidence>
<evidence type="ECO:0000256" key="17">
    <source>
        <dbReference type="ARBA" id="ARBA00023180"/>
    </source>
</evidence>
<evidence type="ECO:0000256" key="6">
    <source>
        <dbReference type="ARBA" id="ARBA00022525"/>
    </source>
</evidence>
<keyword evidence="8" id="KW-0645">Protease</keyword>
<evidence type="ECO:0000256" key="14">
    <source>
        <dbReference type="ARBA" id="ARBA00023034"/>
    </source>
</evidence>
<evidence type="ECO:0000256" key="19">
    <source>
        <dbReference type="ARBA" id="ARBA00025833"/>
    </source>
</evidence>
<evidence type="ECO:0000313" key="24">
    <source>
        <dbReference type="Proteomes" id="UP000278351"/>
    </source>
</evidence>
<dbReference type="GO" id="GO:0006508">
    <property type="term" value="P:proteolysis"/>
    <property type="evidence" value="ECO:0007669"/>
    <property type="project" value="UniProtKB-KW"/>
</dbReference>
<evidence type="ECO:0000256" key="10">
    <source>
        <dbReference type="ARBA" id="ARBA00022729"/>
    </source>
</evidence>
<evidence type="ECO:0000256" key="21">
    <source>
        <dbReference type="SAM" id="SignalP"/>
    </source>
</evidence>
<evidence type="ECO:0000256" key="12">
    <source>
        <dbReference type="ARBA" id="ARBA00022824"/>
    </source>
</evidence>
<dbReference type="RefSeq" id="WP_123845535.1">
    <property type="nucleotide sequence ID" value="NZ_RPDH01000001.1"/>
</dbReference>
<name>A0A3N4PYI5_9BACT</name>
<dbReference type="PANTHER" id="PTHR12053:SF3">
    <property type="entry name" value="CARBOXYPEPTIDASE Q"/>
    <property type="match status" value="1"/>
</dbReference>
<dbReference type="Gene3D" id="3.40.630.10">
    <property type="entry name" value="Zn peptidases"/>
    <property type="match status" value="1"/>
</dbReference>
<dbReference type="GO" id="GO:0005576">
    <property type="term" value="C:extracellular region"/>
    <property type="evidence" value="ECO:0007669"/>
    <property type="project" value="UniProtKB-SubCell"/>
</dbReference>
<keyword evidence="11" id="KW-0378">Hydrolase</keyword>
<dbReference type="PANTHER" id="PTHR12053">
    <property type="entry name" value="PROTEASE FAMILY M28 PLASMA GLUTAMATE CARBOXYPEPTIDASE-RELATED"/>
    <property type="match status" value="1"/>
</dbReference>
<evidence type="ECO:0000256" key="8">
    <source>
        <dbReference type="ARBA" id="ARBA00022670"/>
    </source>
</evidence>
<protein>
    <recommendedName>
        <fullName evidence="5">Carboxypeptidase Q</fullName>
    </recommendedName>
    <alternativeName>
        <fullName evidence="20">Plasma glutamate carboxypeptidase</fullName>
    </alternativeName>
</protein>
<dbReference type="AlphaFoldDB" id="A0A3N4PYI5"/>
<gene>
    <name evidence="23" type="ORF">EGT74_05630</name>
</gene>
<sequence length="457" mass="50402">MRTPFLMLAACCVAQFAMAQHDDSLTIRRFSNEVLDHSTAYENLRVLTKTIGGRLAGSPQMVKAEKWGEAALKAAGADKVYTQECKVPHWVRGEKEQARIISNRRDFVPPLNILALGNSVGTGPKGVTAPVLEIHSFEELEQKKDQVKGKIVFYNYPFNKKFVKTFYSYGDAVRFRGAGPSRASKYGAVAVIVRSMSHSTDNHPHTGSTRYNDSFPKIAAVAIGLQDADRLSKRIANDPSAKVFLRTTCQMLPDTIGHNVIGELKGSEFPDEYITVGGHLDSWDVCEGAHDDGAGCVQSIEILRAFKAAGIRPKRTLRVVLFANEENGVRGGAKYAELAKANNEKHLFALESDAGGFTPRGFIMEMKPEQRARIKSWLPLFLPYGLYDFDEPGGGVDITPLHNQLGTPMAELSPDSQRYFDYHHAVSDTFEAVNKRELELGAVGMGALVYLVDKYGL</sequence>
<dbReference type="InterPro" id="IPR039866">
    <property type="entry name" value="CPQ"/>
</dbReference>
<keyword evidence="12" id="KW-0256">Endoplasmic reticulum</keyword>
<evidence type="ECO:0000256" key="4">
    <source>
        <dbReference type="ARBA" id="ARBA00004613"/>
    </source>
</evidence>
<proteinExistence type="predicted"/>
<comment type="caution">
    <text evidence="23">The sequence shown here is derived from an EMBL/GenBank/DDBJ whole genome shotgun (WGS) entry which is preliminary data.</text>
</comment>